<proteinExistence type="predicted"/>
<dbReference type="AlphaFoldDB" id="A0A817ADB1"/>
<reference evidence="1" key="1">
    <citation type="submission" date="2021-01" db="EMBL/GenBank/DDBJ databases">
        <authorList>
            <consortium name="Genoscope - CEA"/>
            <person name="William W."/>
        </authorList>
    </citation>
    <scope>NUCLEOTIDE SEQUENCE</scope>
</reference>
<dbReference type="Gene3D" id="3.40.140.10">
    <property type="entry name" value="Cytidine Deaminase, domain 2"/>
    <property type="match status" value="1"/>
</dbReference>
<organism evidence="1">
    <name type="scientific">Brassica napus</name>
    <name type="common">Rape</name>
    <dbReference type="NCBI Taxonomy" id="3708"/>
    <lineage>
        <taxon>Eukaryota</taxon>
        <taxon>Viridiplantae</taxon>
        <taxon>Streptophyta</taxon>
        <taxon>Embryophyta</taxon>
        <taxon>Tracheophyta</taxon>
        <taxon>Spermatophyta</taxon>
        <taxon>Magnoliopsida</taxon>
        <taxon>eudicotyledons</taxon>
        <taxon>Gunneridae</taxon>
        <taxon>Pentapetalae</taxon>
        <taxon>rosids</taxon>
        <taxon>malvids</taxon>
        <taxon>Brassicales</taxon>
        <taxon>Brassicaceae</taxon>
        <taxon>Brassiceae</taxon>
        <taxon>Brassica</taxon>
    </lineage>
</organism>
<name>A0A817ADB1_BRANA</name>
<dbReference type="EMBL" id="HG994362">
    <property type="protein sequence ID" value="CAF2239614.1"/>
    <property type="molecule type" value="Genomic_DNA"/>
</dbReference>
<protein>
    <submittedName>
        <fullName evidence="1">(rape) hypothetical protein</fullName>
    </submittedName>
</protein>
<sequence length="108" mass="11933">FQYGCKDDLKGVFVPSNLVDLFISAADARSVIVGVLVGLEKNKVTHVLLPPQWSTHWELNIAAIPMDNMHMQGMTLLGFVRTVSPIDCKLLTPTTSDVLFNILVKKPL</sequence>
<accession>A0A817ADB1</accession>
<dbReference type="Proteomes" id="UP001295469">
    <property type="component" value="Chromosome A08"/>
</dbReference>
<gene>
    <name evidence="1" type="ORF">DARMORV10_A08P16810.1</name>
</gene>
<evidence type="ECO:0000313" key="1">
    <source>
        <dbReference type="EMBL" id="CAF2239614.1"/>
    </source>
</evidence>
<feature type="non-terminal residue" evidence="1">
    <location>
        <position position="1"/>
    </location>
</feature>